<gene>
    <name evidence="2" type="ORF">DF223_13695</name>
</gene>
<sequence>MPMREITANVYQLEKSKGANGYVVRGGGRTALIDPGMASGHDQVVAELRDARLHTGEVTDILLTHYDFDHSQVVKRLQATLDVPVWMSATDAALMRGDKAAPTAFRRFIKRVVSLEYPTAVTEITGDRDVFPGLHAFATPGHTPGHTGFRWDNVLFSGDAVSVTKTGDLKQFFSITISDKPAALRTEKLLRGLIRAEKIEWICAGHNPPTKAAANLS</sequence>
<dbReference type="PANTHER" id="PTHR42951">
    <property type="entry name" value="METALLO-BETA-LACTAMASE DOMAIN-CONTAINING"/>
    <property type="match status" value="1"/>
</dbReference>
<dbReference type="SMART" id="SM00849">
    <property type="entry name" value="Lactamase_B"/>
    <property type="match status" value="1"/>
</dbReference>
<organism evidence="2 3">
    <name type="scientific">Mycetocola zhujimingii</name>
    <dbReference type="NCBI Taxonomy" id="2079792"/>
    <lineage>
        <taxon>Bacteria</taxon>
        <taxon>Bacillati</taxon>
        <taxon>Actinomycetota</taxon>
        <taxon>Actinomycetes</taxon>
        <taxon>Micrococcales</taxon>
        <taxon>Microbacteriaceae</taxon>
        <taxon>Mycetocola</taxon>
    </lineage>
</organism>
<feature type="domain" description="Metallo-beta-lactamase" evidence="1">
    <location>
        <begin position="18"/>
        <end position="206"/>
    </location>
</feature>
<dbReference type="InterPro" id="IPR050855">
    <property type="entry name" value="NDM-1-like"/>
</dbReference>
<dbReference type="SUPFAM" id="SSF56281">
    <property type="entry name" value="Metallo-hydrolase/oxidoreductase"/>
    <property type="match status" value="1"/>
</dbReference>
<dbReference type="Pfam" id="PF00753">
    <property type="entry name" value="Lactamase_B"/>
    <property type="match status" value="1"/>
</dbReference>
<reference evidence="3" key="1">
    <citation type="submission" date="2018-04" db="EMBL/GenBank/DDBJ databases">
        <authorList>
            <person name="Liu S."/>
            <person name="Wang Z."/>
            <person name="Li J."/>
        </authorList>
    </citation>
    <scope>NUCLEOTIDE SEQUENCE [LARGE SCALE GENOMIC DNA]</scope>
    <source>
        <strain evidence="3">622</strain>
    </source>
</reference>
<dbReference type="GO" id="GO:0016787">
    <property type="term" value="F:hydrolase activity"/>
    <property type="evidence" value="ECO:0007669"/>
    <property type="project" value="UniProtKB-KW"/>
</dbReference>
<dbReference type="InterPro" id="IPR036866">
    <property type="entry name" value="RibonucZ/Hydroxyglut_hydro"/>
</dbReference>
<protein>
    <submittedName>
        <fullName evidence="2">MBL fold metallo-hydrolase</fullName>
    </submittedName>
</protein>
<dbReference type="PANTHER" id="PTHR42951:SF4">
    <property type="entry name" value="ACYL-COENZYME A THIOESTERASE MBLAC2"/>
    <property type="match status" value="1"/>
</dbReference>
<evidence type="ECO:0000259" key="1">
    <source>
        <dbReference type="SMART" id="SM00849"/>
    </source>
</evidence>
<evidence type="ECO:0000313" key="3">
    <source>
        <dbReference type="Proteomes" id="UP000244962"/>
    </source>
</evidence>
<accession>A0A2U1TB24</accession>
<dbReference type="AlphaFoldDB" id="A0A2U1TB24"/>
<dbReference type="Gene3D" id="3.60.15.10">
    <property type="entry name" value="Ribonuclease Z/Hydroxyacylglutathione hydrolase-like"/>
    <property type="match status" value="1"/>
</dbReference>
<comment type="caution">
    <text evidence="2">The sequence shown here is derived from an EMBL/GenBank/DDBJ whole genome shotgun (WGS) entry which is preliminary data.</text>
</comment>
<keyword evidence="3" id="KW-1185">Reference proteome</keyword>
<dbReference type="Proteomes" id="UP000244962">
    <property type="component" value="Unassembled WGS sequence"/>
</dbReference>
<name>A0A2U1TB24_9MICO</name>
<evidence type="ECO:0000313" key="2">
    <source>
        <dbReference type="EMBL" id="PWC06076.1"/>
    </source>
</evidence>
<proteinExistence type="predicted"/>
<dbReference type="InterPro" id="IPR001279">
    <property type="entry name" value="Metallo-B-lactamas"/>
</dbReference>
<dbReference type="EMBL" id="QEFB01000017">
    <property type="protein sequence ID" value="PWC06076.1"/>
    <property type="molecule type" value="Genomic_DNA"/>
</dbReference>
<keyword evidence="2" id="KW-0378">Hydrolase</keyword>